<feature type="region of interest" description="Disordered" evidence="1">
    <location>
        <begin position="918"/>
        <end position="948"/>
    </location>
</feature>
<gene>
    <name evidence="2" type="ORF">F511_32434</name>
</gene>
<dbReference type="Proteomes" id="UP000250235">
    <property type="component" value="Unassembled WGS sequence"/>
</dbReference>
<feature type="compositionally biased region" description="Gly residues" evidence="1">
    <location>
        <begin position="936"/>
        <end position="946"/>
    </location>
</feature>
<dbReference type="OrthoDB" id="1839301at2759"/>
<sequence length="984" mass="110057">MTSSLVSNTNQVHFANVLAMDNSEMVAMFEALVASGLNGFLGCMSDIFESALIEFYQNASVRDGKVVSTVQGELVEISEEVFARTFQLSVEGLIDINEVPNDLIFYARTEFSFTGEQLTTSCKKREIKIEYRLISDIVAKSITVKAGSFDVLSDGATETVSCGTVVEKQPVQRSVEKEKDADFGASEELVLGKKNEGFLSTKPTDEELMSLDDLLMQISDDMMLPSVTAAEVTKIKFGLTIEIHEVQDKDWYNSSLPKISAHDKGKKPLEAADDVKGNPAREMVQLICGDVEFLVQLREQVIQDVVSFFHSFSLSQLIDLESVRVIAEKEKHMLHWTETTSLETAVKRRMYIIVKYREMLLRKFFESHRKYFAPGQPCTAMASQIIELLSAAHLQLLDALMVQEKYHGLIAERPCSSKSFDDSSDISGVVLAQFYSLAKSTCWVRPMVLIDGIWTPLQGNDFWRRSCRLSLFVNKRQLPKSAIEDCFAPHCYFIEPDQYWGAAPSLIKTWGWFRVCTDIIRYSMFGCLRPVGSVNPCRDIVVKSSVVDILEKAPGSDQIHRNSGTSKVGGGRSPNQVHDRVLIFGKVAVVCRYLNEKKMPGPVFGENFVPHVPFIEPVQYWEAAPCLIKTWRWTKVCTEIIKFSMFGCLRPVSEDVCQEIVVYNLGVERLPADFLKSFAEGVHTDSFVGYFGDSNVQSDLEIDFDFEESYSNEGVHTDSFVGYFGDSNVQSDLEIDFDFEESYSNAPTVYRSSSPFLQEADSFALGPAIFSGVAQEEQLYYVESPESPPPLPQREESSSLSWDSQMHFDSTDIPLDATTEAQTSIPAAPVDFSPLLNDLQASLSQCVDASRSDVLSRLHTVEHGLQDTLGHQNDYFQSLIHDSLAFKSRFNALDAKLLLLDGQIGDLFDYIRGGDAKKGEGSSIRPQPPPYNVQGQGSGGNPGEGSGPTVVRLIDIADRIREDDRRQMEAEREICTNLLYYFLS</sequence>
<evidence type="ECO:0000313" key="3">
    <source>
        <dbReference type="Proteomes" id="UP000250235"/>
    </source>
</evidence>
<dbReference type="AlphaFoldDB" id="A0A2Z7BJ01"/>
<reference evidence="2 3" key="1">
    <citation type="journal article" date="2015" name="Proc. Natl. Acad. Sci. U.S.A.">
        <title>The resurrection genome of Boea hygrometrica: A blueprint for survival of dehydration.</title>
        <authorList>
            <person name="Xiao L."/>
            <person name="Yang G."/>
            <person name="Zhang L."/>
            <person name="Yang X."/>
            <person name="Zhao S."/>
            <person name="Ji Z."/>
            <person name="Zhou Q."/>
            <person name="Hu M."/>
            <person name="Wang Y."/>
            <person name="Chen M."/>
            <person name="Xu Y."/>
            <person name="Jin H."/>
            <person name="Xiao X."/>
            <person name="Hu G."/>
            <person name="Bao F."/>
            <person name="Hu Y."/>
            <person name="Wan P."/>
            <person name="Li L."/>
            <person name="Deng X."/>
            <person name="Kuang T."/>
            <person name="Xiang C."/>
            <person name="Zhu J.K."/>
            <person name="Oliver M.J."/>
            <person name="He Y."/>
        </authorList>
    </citation>
    <scope>NUCLEOTIDE SEQUENCE [LARGE SCALE GENOMIC DNA]</scope>
    <source>
        <strain evidence="3">cv. XS01</strain>
    </source>
</reference>
<proteinExistence type="predicted"/>
<protein>
    <submittedName>
        <fullName evidence="2">Actin-interacting protein 1-like</fullName>
    </submittedName>
</protein>
<dbReference type="EMBL" id="KV006994">
    <property type="protein sequence ID" value="KZV31961.1"/>
    <property type="molecule type" value="Genomic_DNA"/>
</dbReference>
<evidence type="ECO:0000313" key="2">
    <source>
        <dbReference type="EMBL" id="KZV31961.1"/>
    </source>
</evidence>
<keyword evidence="3" id="KW-1185">Reference proteome</keyword>
<feature type="region of interest" description="Disordered" evidence="1">
    <location>
        <begin position="783"/>
        <end position="803"/>
    </location>
</feature>
<organism evidence="2 3">
    <name type="scientific">Dorcoceras hygrometricum</name>
    <dbReference type="NCBI Taxonomy" id="472368"/>
    <lineage>
        <taxon>Eukaryota</taxon>
        <taxon>Viridiplantae</taxon>
        <taxon>Streptophyta</taxon>
        <taxon>Embryophyta</taxon>
        <taxon>Tracheophyta</taxon>
        <taxon>Spermatophyta</taxon>
        <taxon>Magnoliopsida</taxon>
        <taxon>eudicotyledons</taxon>
        <taxon>Gunneridae</taxon>
        <taxon>Pentapetalae</taxon>
        <taxon>asterids</taxon>
        <taxon>lamiids</taxon>
        <taxon>Lamiales</taxon>
        <taxon>Gesneriaceae</taxon>
        <taxon>Didymocarpoideae</taxon>
        <taxon>Trichosporeae</taxon>
        <taxon>Loxocarpinae</taxon>
        <taxon>Dorcoceras</taxon>
    </lineage>
</organism>
<evidence type="ECO:0000256" key="1">
    <source>
        <dbReference type="SAM" id="MobiDB-lite"/>
    </source>
</evidence>
<accession>A0A2Z7BJ01</accession>
<name>A0A2Z7BJ01_9LAMI</name>